<keyword evidence="1" id="KW-0732">Signal</keyword>
<feature type="domain" description="Lipocalin-like" evidence="2">
    <location>
        <begin position="29"/>
        <end position="154"/>
    </location>
</feature>
<evidence type="ECO:0000259" key="3">
    <source>
        <dbReference type="Pfam" id="PF18962"/>
    </source>
</evidence>
<feature type="chain" id="PRO_5037967144" evidence="1">
    <location>
        <begin position="24"/>
        <end position="233"/>
    </location>
</feature>
<dbReference type="Gene3D" id="2.40.128.350">
    <property type="match status" value="1"/>
</dbReference>
<proteinExistence type="predicted"/>
<feature type="signal peptide" evidence="1">
    <location>
        <begin position="1"/>
        <end position="23"/>
    </location>
</feature>
<evidence type="ECO:0000313" key="5">
    <source>
        <dbReference type="Proteomes" id="UP000651085"/>
    </source>
</evidence>
<sequence>MKKELLLAIIALVAIITPKAAYAQLNEEVAGTYTGILKVSQDEIIMGEPSTENVYLTATNDGTTTLEIRNFAFKLGTSAIQLGDIVIPGVELQEREDAVVLLPKDVTLTLVQPIGDVEVHLKESTIINEKMVLSLSVETVYPVELLIDVDFEGTKTQTGINDVVTGKRTVYYNPGTESLIISGAENQSYEIYTVTGVRTMSGIITSGRLNVSNLSKGIYLIKAGNHTTKFVKQ</sequence>
<name>A0A926F7P4_9BACT</name>
<dbReference type="EMBL" id="JACRTF010000001">
    <property type="protein sequence ID" value="MBC8593380.1"/>
    <property type="molecule type" value="Genomic_DNA"/>
</dbReference>
<evidence type="ECO:0000256" key="1">
    <source>
        <dbReference type="SAM" id="SignalP"/>
    </source>
</evidence>
<comment type="caution">
    <text evidence="4">The sequence shown here is derived from an EMBL/GenBank/DDBJ whole genome shotgun (WGS) entry which is preliminary data.</text>
</comment>
<dbReference type="Pfam" id="PF13944">
    <property type="entry name" value="Calycin_like"/>
    <property type="match status" value="1"/>
</dbReference>
<reference evidence="4" key="1">
    <citation type="submission" date="2020-08" db="EMBL/GenBank/DDBJ databases">
        <title>Genome public.</title>
        <authorList>
            <person name="Liu C."/>
            <person name="Sun Q."/>
        </authorList>
    </citation>
    <scope>NUCLEOTIDE SEQUENCE</scope>
    <source>
        <strain evidence="4">N12</strain>
    </source>
</reference>
<protein>
    <submittedName>
        <fullName evidence="4">T9SS type A sorting domain-containing protein</fullName>
    </submittedName>
</protein>
<evidence type="ECO:0000259" key="2">
    <source>
        <dbReference type="Pfam" id="PF13944"/>
    </source>
</evidence>
<dbReference type="InterPro" id="IPR024311">
    <property type="entry name" value="Lipocalin-like"/>
</dbReference>
<dbReference type="AlphaFoldDB" id="A0A926F7P4"/>
<dbReference type="InterPro" id="IPR026444">
    <property type="entry name" value="Secre_tail"/>
</dbReference>
<feature type="domain" description="Secretion system C-terminal sorting" evidence="3">
    <location>
        <begin position="170"/>
        <end position="232"/>
    </location>
</feature>
<dbReference type="Proteomes" id="UP000651085">
    <property type="component" value="Unassembled WGS sequence"/>
</dbReference>
<accession>A0A926F7P4</accession>
<dbReference type="Pfam" id="PF18962">
    <property type="entry name" value="Por_Secre_tail"/>
    <property type="match status" value="1"/>
</dbReference>
<keyword evidence="5" id="KW-1185">Reference proteome</keyword>
<dbReference type="NCBIfam" id="TIGR04183">
    <property type="entry name" value="Por_Secre_tail"/>
    <property type="match status" value="1"/>
</dbReference>
<dbReference type="RefSeq" id="WP_262434522.1">
    <property type="nucleotide sequence ID" value="NZ_JACRTF010000001.1"/>
</dbReference>
<organism evidence="4 5">
    <name type="scientific">Jilunia laotingensis</name>
    <dbReference type="NCBI Taxonomy" id="2763675"/>
    <lineage>
        <taxon>Bacteria</taxon>
        <taxon>Pseudomonadati</taxon>
        <taxon>Bacteroidota</taxon>
        <taxon>Bacteroidia</taxon>
        <taxon>Bacteroidales</taxon>
        <taxon>Bacteroidaceae</taxon>
        <taxon>Jilunia</taxon>
    </lineage>
</organism>
<gene>
    <name evidence="4" type="ORF">H8744_09000</name>
</gene>
<evidence type="ECO:0000313" key="4">
    <source>
        <dbReference type="EMBL" id="MBC8593380.1"/>
    </source>
</evidence>